<reference evidence="3 4" key="1">
    <citation type="journal article" date="2017" name="Biochemistry">
        <title>Identification of the Biosynthetic Pathway for the Antibiotic Bicyclomycin.</title>
        <authorList>
            <person name="Patteson J."/>
            <person name="Cai W."/>
            <person name="Johnson R.A."/>
            <person name="Santa Maria K."/>
            <person name="Li B."/>
        </authorList>
    </citation>
    <scope>NUCLEOTIDE SEQUENCE [LARGE SCALE GENOMIC DNA]</scope>
    <source>
        <strain evidence="3 4">ATCC 21532</strain>
    </source>
</reference>
<dbReference type="RefSeq" id="WP_099198160.1">
    <property type="nucleotide sequence ID" value="NZ_NHZO01000073.1"/>
</dbReference>
<keyword evidence="2" id="KW-0812">Transmembrane</keyword>
<feature type="region of interest" description="Disordered" evidence="1">
    <location>
        <begin position="1"/>
        <end position="37"/>
    </location>
</feature>
<organism evidence="3 4">
    <name type="scientific">Streptomyces cinnamoneus</name>
    <name type="common">Streptoverticillium cinnamoneum</name>
    <dbReference type="NCBI Taxonomy" id="53446"/>
    <lineage>
        <taxon>Bacteria</taxon>
        <taxon>Bacillati</taxon>
        <taxon>Actinomycetota</taxon>
        <taxon>Actinomycetes</taxon>
        <taxon>Kitasatosporales</taxon>
        <taxon>Streptomycetaceae</taxon>
        <taxon>Streptomyces</taxon>
        <taxon>Streptomyces cinnamoneus group</taxon>
    </lineage>
</organism>
<evidence type="ECO:0000256" key="1">
    <source>
        <dbReference type="SAM" id="MobiDB-lite"/>
    </source>
</evidence>
<keyword evidence="4" id="KW-1185">Reference proteome</keyword>
<protein>
    <submittedName>
        <fullName evidence="3">Uncharacterized protein</fullName>
    </submittedName>
</protein>
<feature type="transmembrane region" description="Helical" evidence="2">
    <location>
        <begin position="41"/>
        <end position="60"/>
    </location>
</feature>
<keyword evidence="2" id="KW-1133">Transmembrane helix</keyword>
<evidence type="ECO:0000313" key="4">
    <source>
        <dbReference type="Proteomes" id="UP000222531"/>
    </source>
</evidence>
<comment type="caution">
    <text evidence="3">The sequence shown here is derived from an EMBL/GenBank/DDBJ whole genome shotgun (WGS) entry which is preliminary data.</text>
</comment>
<sequence length="156" mass="17117">MSIPPPSYQNQPHHPYQQPPHGHPQAPRGPQRPQPAGPVRMLITAVVVLAVFGGGAWYVWDYNTNPDGGKAKKEAARVAQFEENKKYDPKTGDCVKVQDPDGEPLPVIVDCGSPEAQYKTGERLYGPGKKCPSTYDYGIQYSASRGADYTLCFTKV</sequence>
<dbReference type="EMBL" id="NHZO01000073">
    <property type="protein sequence ID" value="PHQ52678.1"/>
    <property type="molecule type" value="Genomic_DNA"/>
</dbReference>
<keyword evidence="2" id="KW-0472">Membrane</keyword>
<evidence type="ECO:0000256" key="2">
    <source>
        <dbReference type="SAM" id="Phobius"/>
    </source>
</evidence>
<name>A0A2G1XN73_STRCJ</name>
<gene>
    <name evidence="3" type="ORF">BLA24_06125</name>
</gene>
<dbReference type="Proteomes" id="UP000222531">
    <property type="component" value="Unassembled WGS sequence"/>
</dbReference>
<dbReference type="AlphaFoldDB" id="A0A2G1XN73"/>
<proteinExistence type="predicted"/>
<accession>A0A2G1XN73</accession>
<dbReference type="OrthoDB" id="4243555at2"/>
<evidence type="ECO:0000313" key="3">
    <source>
        <dbReference type="EMBL" id="PHQ52678.1"/>
    </source>
</evidence>